<sequence length="258" mass="29652">MAQLIKNELLKIGYKKTIFVFFIFILFLQITSAFFIRNWLPVTERFSSFATFTQLNFTFLMPLLTIYCISLIVRSIAEEYSQGTIKQLLIRPHYRTSILLSKLIAIFCISLLLIISILLFSSLIGGIRFGFVTDDFSIILLLRYTIYKTIPVIFYTTLAFLIVTITTTTILPMTISLLIVLTQDTLNQLVSLALKKQTDFFILTHMNIHTLDKEPLLSEGGSMLKNHFSLLSSPLYILAHLILMIMIACIIFKRRDVL</sequence>
<evidence type="ECO:0000313" key="2">
    <source>
        <dbReference type="Proteomes" id="UP000188246"/>
    </source>
</evidence>
<dbReference type="STRING" id="633807.BW732_01250"/>
<evidence type="ECO:0000313" key="1">
    <source>
        <dbReference type="EMBL" id="AQP52982.1"/>
    </source>
</evidence>
<dbReference type="PANTHER" id="PTHR37305:SF1">
    <property type="entry name" value="MEMBRANE PROTEIN"/>
    <property type="match status" value="1"/>
</dbReference>
<dbReference type="RefSeq" id="WP_077275079.1">
    <property type="nucleotide sequence ID" value="NZ_CP019609.1"/>
</dbReference>
<dbReference type="Proteomes" id="UP000188246">
    <property type="component" value="Chromosome"/>
</dbReference>
<accession>A0A1Q2D3Q4</accession>
<protein>
    <submittedName>
        <fullName evidence="1">Uncharacterized protein</fullName>
    </submittedName>
</protein>
<organism evidence="1 2">
    <name type="scientific">Vagococcus penaei</name>
    <dbReference type="NCBI Taxonomy" id="633807"/>
    <lineage>
        <taxon>Bacteria</taxon>
        <taxon>Bacillati</taxon>
        <taxon>Bacillota</taxon>
        <taxon>Bacilli</taxon>
        <taxon>Lactobacillales</taxon>
        <taxon>Enterococcaceae</taxon>
        <taxon>Vagococcus</taxon>
    </lineage>
</organism>
<dbReference type="KEGG" id="vpi:BW732_01250"/>
<gene>
    <name evidence="1" type="ORF">BW732_01250</name>
</gene>
<reference evidence="1 2" key="1">
    <citation type="journal article" date="2010" name="Int. J. Syst. Evol. Microbiol.">
        <title>Vagococcus penaei sp. nov., isolated from spoilage microbiota of cooked shrimp (Penaeus vannamei).</title>
        <authorList>
            <person name="Jaffres E."/>
            <person name="Prevost H."/>
            <person name="Rossero A."/>
            <person name="Joffraud J.J."/>
            <person name="Dousset X."/>
        </authorList>
    </citation>
    <scope>NUCLEOTIDE SEQUENCE [LARGE SCALE GENOMIC DNA]</scope>
    <source>
        <strain evidence="1 2">CD276</strain>
    </source>
</reference>
<dbReference type="EMBL" id="CP019609">
    <property type="protein sequence ID" value="AQP52982.1"/>
    <property type="molecule type" value="Genomic_DNA"/>
</dbReference>
<dbReference type="Pfam" id="PF12730">
    <property type="entry name" value="ABC2_membrane_4"/>
    <property type="match status" value="1"/>
</dbReference>
<name>A0A1Q2D3Q4_9ENTE</name>
<keyword evidence="2" id="KW-1185">Reference proteome</keyword>
<proteinExistence type="predicted"/>
<dbReference type="AlphaFoldDB" id="A0A1Q2D3Q4"/>
<dbReference type="PANTHER" id="PTHR37305">
    <property type="entry name" value="INTEGRAL MEMBRANE PROTEIN-RELATED"/>
    <property type="match status" value="1"/>
</dbReference>
<dbReference type="OrthoDB" id="2295852at2"/>